<dbReference type="Gene3D" id="1.10.287.130">
    <property type="match status" value="1"/>
</dbReference>
<evidence type="ECO:0000256" key="4">
    <source>
        <dbReference type="ARBA" id="ARBA00022679"/>
    </source>
</evidence>
<evidence type="ECO:0000256" key="1">
    <source>
        <dbReference type="ARBA" id="ARBA00000085"/>
    </source>
</evidence>
<evidence type="ECO:0000313" key="11">
    <source>
        <dbReference type="EMBL" id="MBO8435497.1"/>
    </source>
</evidence>
<evidence type="ECO:0000256" key="3">
    <source>
        <dbReference type="ARBA" id="ARBA00022553"/>
    </source>
</evidence>
<dbReference type="GO" id="GO:0000155">
    <property type="term" value="F:phosphorelay sensor kinase activity"/>
    <property type="evidence" value="ECO:0007669"/>
    <property type="project" value="InterPro"/>
</dbReference>
<keyword evidence="3" id="KW-0597">Phosphoprotein</keyword>
<dbReference type="SMART" id="SM00387">
    <property type="entry name" value="HATPase_c"/>
    <property type="match status" value="1"/>
</dbReference>
<feature type="domain" description="Histidine kinase" evidence="10">
    <location>
        <begin position="221"/>
        <end position="422"/>
    </location>
</feature>
<keyword evidence="6 11" id="KW-0418">Kinase</keyword>
<dbReference type="SUPFAM" id="SSF55874">
    <property type="entry name" value="ATPase domain of HSP90 chaperone/DNA topoisomerase II/histidine kinase"/>
    <property type="match status" value="1"/>
</dbReference>
<dbReference type="Pfam" id="PF00512">
    <property type="entry name" value="HisKA"/>
    <property type="match status" value="1"/>
</dbReference>
<dbReference type="SUPFAM" id="SSF47384">
    <property type="entry name" value="Homodimeric domain of signal transducing histidine kinase"/>
    <property type="match status" value="1"/>
</dbReference>
<dbReference type="Pfam" id="PF02518">
    <property type="entry name" value="HATPase_c"/>
    <property type="match status" value="1"/>
</dbReference>
<dbReference type="InterPro" id="IPR004358">
    <property type="entry name" value="Sig_transdc_His_kin-like_C"/>
</dbReference>
<dbReference type="AlphaFoldDB" id="A0A9D9DWI9"/>
<keyword evidence="4" id="KW-0808">Transferase</keyword>
<dbReference type="InterPro" id="IPR005467">
    <property type="entry name" value="His_kinase_dom"/>
</dbReference>
<keyword evidence="9" id="KW-0812">Transmembrane</keyword>
<dbReference type="PANTHER" id="PTHR43065">
    <property type="entry name" value="SENSOR HISTIDINE KINASE"/>
    <property type="match status" value="1"/>
</dbReference>
<dbReference type="InterPro" id="IPR036890">
    <property type="entry name" value="HATPase_C_sf"/>
</dbReference>
<feature type="transmembrane region" description="Helical" evidence="9">
    <location>
        <begin position="176"/>
        <end position="197"/>
    </location>
</feature>
<comment type="catalytic activity">
    <reaction evidence="1">
        <text>ATP + protein L-histidine = ADP + protein N-phospho-L-histidine.</text>
        <dbReference type="EC" id="2.7.13.3"/>
    </reaction>
</comment>
<dbReference type="InterPro" id="IPR003661">
    <property type="entry name" value="HisK_dim/P_dom"/>
</dbReference>
<dbReference type="InterPro" id="IPR003594">
    <property type="entry name" value="HATPase_dom"/>
</dbReference>
<name>A0A9D9DWI9_9SPIO</name>
<gene>
    <name evidence="11" type="ORF">IAA97_00740</name>
</gene>
<evidence type="ECO:0000256" key="9">
    <source>
        <dbReference type="SAM" id="Phobius"/>
    </source>
</evidence>
<evidence type="ECO:0000256" key="7">
    <source>
        <dbReference type="ARBA" id="ARBA00022840"/>
    </source>
</evidence>
<dbReference type="CDD" id="cd00082">
    <property type="entry name" value="HisKA"/>
    <property type="match status" value="1"/>
</dbReference>
<evidence type="ECO:0000256" key="8">
    <source>
        <dbReference type="ARBA" id="ARBA00023012"/>
    </source>
</evidence>
<dbReference type="EMBL" id="JADIMT010000014">
    <property type="protein sequence ID" value="MBO8435497.1"/>
    <property type="molecule type" value="Genomic_DNA"/>
</dbReference>
<evidence type="ECO:0000256" key="5">
    <source>
        <dbReference type="ARBA" id="ARBA00022741"/>
    </source>
</evidence>
<dbReference type="Gene3D" id="3.30.565.10">
    <property type="entry name" value="Histidine kinase-like ATPase, C-terminal domain"/>
    <property type="match status" value="1"/>
</dbReference>
<dbReference type="SMART" id="SM00388">
    <property type="entry name" value="HisKA"/>
    <property type="match status" value="1"/>
</dbReference>
<dbReference type="PANTHER" id="PTHR43065:SF10">
    <property type="entry name" value="PEROXIDE STRESS-ACTIVATED HISTIDINE KINASE MAK3"/>
    <property type="match status" value="1"/>
</dbReference>
<reference evidence="11" key="2">
    <citation type="journal article" date="2021" name="PeerJ">
        <title>Extensive microbial diversity within the chicken gut microbiome revealed by metagenomics and culture.</title>
        <authorList>
            <person name="Gilroy R."/>
            <person name="Ravi A."/>
            <person name="Getino M."/>
            <person name="Pursley I."/>
            <person name="Horton D.L."/>
            <person name="Alikhan N.F."/>
            <person name="Baker D."/>
            <person name="Gharbi K."/>
            <person name="Hall N."/>
            <person name="Watson M."/>
            <person name="Adriaenssens E.M."/>
            <person name="Foster-Nyarko E."/>
            <person name="Jarju S."/>
            <person name="Secka A."/>
            <person name="Antonio M."/>
            <person name="Oren A."/>
            <person name="Chaudhuri R.R."/>
            <person name="La Ragione R."/>
            <person name="Hildebrand F."/>
            <person name="Pallen M.J."/>
        </authorList>
    </citation>
    <scope>NUCLEOTIDE SEQUENCE</scope>
    <source>
        <strain evidence="11">7293</strain>
    </source>
</reference>
<evidence type="ECO:0000256" key="6">
    <source>
        <dbReference type="ARBA" id="ARBA00022777"/>
    </source>
</evidence>
<reference evidence="11" key="1">
    <citation type="submission" date="2020-10" db="EMBL/GenBank/DDBJ databases">
        <authorList>
            <person name="Gilroy R."/>
        </authorList>
    </citation>
    <scope>NUCLEOTIDE SEQUENCE</scope>
    <source>
        <strain evidence="11">7293</strain>
    </source>
</reference>
<keyword evidence="7" id="KW-0067">ATP-binding</keyword>
<protein>
    <recommendedName>
        <fullName evidence="2">histidine kinase</fullName>
        <ecNumber evidence="2">2.7.13.3</ecNumber>
    </recommendedName>
</protein>
<proteinExistence type="predicted"/>
<keyword evidence="5" id="KW-0547">Nucleotide-binding</keyword>
<accession>A0A9D9DWI9</accession>
<dbReference type="InterPro" id="IPR036097">
    <property type="entry name" value="HisK_dim/P_sf"/>
</dbReference>
<dbReference type="PROSITE" id="PS50109">
    <property type="entry name" value="HIS_KIN"/>
    <property type="match status" value="1"/>
</dbReference>
<dbReference type="Proteomes" id="UP000823615">
    <property type="component" value="Unassembled WGS sequence"/>
</dbReference>
<evidence type="ECO:0000259" key="10">
    <source>
        <dbReference type="PROSITE" id="PS50109"/>
    </source>
</evidence>
<sequence length="431" mass="48000">MGRIKRKRWAPEKKETLITSLAVTLPFIIFIFFLIFMTIVVASSENLRLENAVERAFSDVIAALRSGNESIPNTMLNRNVLGFGYYTHTGSPIYIWGDAYRVLPFSAFTDESSLADTLISFDSSTGRIECMRYAQSITFDIENVFRRSGAVLDMPDIIYLSFDASLFMKRIALSRVAFVLSFGVVLVIYIIIMKILSDNRKIREALRRQENLVSLGEAARTLTHEIKNPLSAITLQLAILKREVSPEVLDDLMVIDHETERLKKLTDRVSEFLRNPVGQPEALDLIAETKAIVPLFHGDVRLLEPQLDVAPISFDKEKLRSVLENLMKNGVEACDGKRIDVEVEITEDSAGFFHVFVRDRGCGLDSSDSERLFDPFYTTKIHGSGIGLAITQQFLKAAGGSLKLYPRTGGGAVAEAVLPYHGGILKGGGQL</sequence>
<evidence type="ECO:0000256" key="2">
    <source>
        <dbReference type="ARBA" id="ARBA00012438"/>
    </source>
</evidence>
<feature type="transmembrane region" description="Helical" evidence="9">
    <location>
        <begin position="21"/>
        <end position="42"/>
    </location>
</feature>
<comment type="caution">
    <text evidence="11">The sequence shown here is derived from an EMBL/GenBank/DDBJ whole genome shotgun (WGS) entry which is preliminary data.</text>
</comment>
<dbReference type="EC" id="2.7.13.3" evidence="2"/>
<keyword evidence="8" id="KW-0902">Two-component regulatory system</keyword>
<evidence type="ECO:0000313" key="12">
    <source>
        <dbReference type="Proteomes" id="UP000823615"/>
    </source>
</evidence>
<dbReference type="PRINTS" id="PR00344">
    <property type="entry name" value="BCTRLSENSOR"/>
</dbReference>
<organism evidence="11 12">
    <name type="scientific">Candidatus Ornithospirochaeta stercoripullorum</name>
    <dbReference type="NCBI Taxonomy" id="2840899"/>
    <lineage>
        <taxon>Bacteria</taxon>
        <taxon>Pseudomonadati</taxon>
        <taxon>Spirochaetota</taxon>
        <taxon>Spirochaetia</taxon>
        <taxon>Spirochaetales</taxon>
        <taxon>Spirochaetaceae</taxon>
        <taxon>Spirochaetaceae incertae sedis</taxon>
        <taxon>Candidatus Ornithospirochaeta</taxon>
    </lineage>
</organism>
<keyword evidence="9" id="KW-1133">Transmembrane helix</keyword>
<keyword evidence="9" id="KW-0472">Membrane</keyword>
<dbReference type="GO" id="GO:0005524">
    <property type="term" value="F:ATP binding"/>
    <property type="evidence" value="ECO:0007669"/>
    <property type="project" value="UniProtKB-KW"/>
</dbReference>